<organism evidence="1">
    <name type="scientific">Brassica campestris</name>
    <name type="common">Field mustard</name>
    <dbReference type="NCBI Taxonomy" id="3711"/>
    <lineage>
        <taxon>Eukaryota</taxon>
        <taxon>Viridiplantae</taxon>
        <taxon>Streptophyta</taxon>
        <taxon>Embryophyta</taxon>
        <taxon>Tracheophyta</taxon>
        <taxon>Spermatophyta</taxon>
        <taxon>Magnoliopsida</taxon>
        <taxon>eudicotyledons</taxon>
        <taxon>Gunneridae</taxon>
        <taxon>Pentapetalae</taxon>
        <taxon>rosids</taxon>
        <taxon>malvids</taxon>
        <taxon>Brassicales</taxon>
        <taxon>Brassicaceae</taxon>
        <taxon>Brassiceae</taxon>
        <taxon>Brassica</taxon>
    </lineage>
</organism>
<name>A0A3P5Z0Y1_BRACM</name>
<sequence length="47" mass="5355">MKIPSSCLKQLPISLAREFILKFQLILITSKERALSMLSVCLMMTVK</sequence>
<protein>
    <submittedName>
        <fullName evidence="1">Uncharacterized protein</fullName>
    </submittedName>
</protein>
<accession>A0A3P5Z0Y1</accession>
<dbReference type="EMBL" id="LR031569">
    <property type="protein sequence ID" value="VDC66870.1"/>
    <property type="molecule type" value="Genomic_DNA"/>
</dbReference>
<evidence type="ECO:0000313" key="1">
    <source>
        <dbReference type="EMBL" id="VDC66870.1"/>
    </source>
</evidence>
<dbReference type="AlphaFoldDB" id="A0A3P5Z0Y1"/>
<reference evidence="1" key="1">
    <citation type="submission" date="2018-11" db="EMBL/GenBank/DDBJ databases">
        <authorList>
            <consortium name="Genoscope - CEA"/>
            <person name="William W."/>
        </authorList>
    </citation>
    <scope>NUCLEOTIDE SEQUENCE</scope>
</reference>
<proteinExistence type="predicted"/>
<gene>
    <name evidence="1" type="ORF">BRAA06T25410Z</name>
</gene>